<feature type="compositionally biased region" description="Polar residues" evidence="1">
    <location>
        <begin position="454"/>
        <end position="466"/>
    </location>
</feature>
<organism evidence="3 4">
    <name type="scientific">Artemia franciscana</name>
    <name type="common">Brine shrimp</name>
    <name type="synonym">Artemia sanfranciscana</name>
    <dbReference type="NCBI Taxonomy" id="6661"/>
    <lineage>
        <taxon>Eukaryota</taxon>
        <taxon>Metazoa</taxon>
        <taxon>Ecdysozoa</taxon>
        <taxon>Arthropoda</taxon>
        <taxon>Crustacea</taxon>
        <taxon>Branchiopoda</taxon>
        <taxon>Anostraca</taxon>
        <taxon>Artemiidae</taxon>
        <taxon>Artemia</taxon>
    </lineage>
</organism>
<feature type="compositionally biased region" description="Low complexity" evidence="1">
    <location>
        <begin position="494"/>
        <end position="508"/>
    </location>
</feature>
<accession>A0AA88HZT0</accession>
<dbReference type="Pfam" id="PF03097">
    <property type="entry name" value="BRO1"/>
    <property type="match status" value="1"/>
</dbReference>
<gene>
    <name evidence="3" type="ORF">QYM36_006086</name>
</gene>
<feature type="region of interest" description="Disordered" evidence="1">
    <location>
        <begin position="451"/>
        <end position="540"/>
    </location>
</feature>
<dbReference type="InterPro" id="IPR038499">
    <property type="entry name" value="BRO1_sf"/>
</dbReference>
<protein>
    <recommendedName>
        <fullName evidence="2">BRO1 domain-containing protein</fullName>
    </recommendedName>
</protein>
<keyword evidence="4" id="KW-1185">Reference proteome</keyword>
<dbReference type="GO" id="GO:0005768">
    <property type="term" value="C:endosome"/>
    <property type="evidence" value="ECO:0007669"/>
    <property type="project" value="TreeGrafter"/>
</dbReference>
<reference evidence="3" key="1">
    <citation type="submission" date="2023-07" db="EMBL/GenBank/DDBJ databases">
        <title>Chromosome-level genome assembly of Artemia franciscana.</title>
        <authorList>
            <person name="Jo E."/>
        </authorList>
    </citation>
    <scope>NUCLEOTIDE SEQUENCE</scope>
    <source>
        <tissue evidence="3">Whole body</tissue>
    </source>
</reference>
<evidence type="ECO:0000313" key="3">
    <source>
        <dbReference type="EMBL" id="KAK2718955.1"/>
    </source>
</evidence>
<dbReference type="PANTHER" id="PTHR23030">
    <property type="entry name" value="PCD6 INTERACTING PROTEIN-RELATED"/>
    <property type="match status" value="1"/>
</dbReference>
<dbReference type="Pfam" id="PF13949">
    <property type="entry name" value="ALIX_LYPXL_bnd"/>
    <property type="match status" value="1"/>
</dbReference>
<sequence length="540" mass="60323">MQKDQLRKIWDRHWLPRVSARTAFYGGVAQYYQSCVCNKEKRIGEEIARGQAAIDQLKTAQSRFTIGSATMAKLCNTIIEKATAALATAKKDNDFIHHDQIPEVGTSLPFITLFSDLFEELAPASVQNAIQGYETRKAALINLEIGQLREATQLLNGALASLNRPDALEESQGQALPPSLKERATYVRTSGGIESIDRQLKEQRDMFFEHVEILTEIDQMLSDEKASDDQLRAQFGSKWTRATSDSLTEKFRTDLAKYREKITHNRTVDRRVKSKYVSAKDGIELLSLPEEQLAKRLPTESSSLSPAAFQELMSVVREVQREREVLEKEFVSKTVDVKAAFAADEGNVDGILDLVYPKILDQAYGPLQARALENLAKQKTVLEEIEEVGDGKALRSKLIEELATAGDTYQHLKKYFRKGVKVDGNLKQQLDALKSEVSDYVFKRKTEKEENLKGLTSSIAASQHGSPPNAPRYHEELKQPPPRPLPPAPTLKEQPPQQGFPPQQAYQPQPNPSSGQGFPGQYLGDRVPVAGPQVKKAKTI</sequence>
<dbReference type="Gene3D" id="1.20.140.50">
    <property type="entry name" value="alix/aip1 like domains"/>
    <property type="match status" value="1"/>
</dbReference>
<evidence type="ECO:0000259" key="2">
    <source>
        <dbReference type="PROSITE" id="PS51180"/>
    </source>
</evidence>
<evidence type="ECO:0000256" key="1">
    <source>
        <dbReference type="SAM" id="MobiDB-lite"/>
    </source>
</evidence>
<dbReference type="Proteomes" id="UP001187531">
    <property type="component" value="Unassembled WGS sequence"/>
</dbReference>
<proteinExistence type="predicted"/>
<dbReference type="EMBL" id="JAVRJZ010000009">
    <property type="protein sequence ID" value="KAK2718955.1"/>
    <property type="molecule type" value="Genomic_DNA"/>
</dbReference>
<dbReference type="Gene3D" id="1.20.120.560">
    <property type="entry name" value="alix/aip1 in complex with the ypdl late domain"/>
    <property type="match status" value="1"/>
</dbReference>
<comment type="caution">
    <text evidence="3">The sequence shown here is derived from an EMBL/GenBank/DDBJ whole genome shotgun (WGS) entry which is preliminary data.</text>
</comment>
<feature type="compositionally biased region" description="Pro residues" evidence="1">
    <location>
        <begin position="479"/>
        <end position="489"/>
    </location>
</feature>
<dbReference type="PROSITE" id="PS51180">
    <property type="entry name" value="BRO1"/>
    <property type="match status" value="1"/>
</dbReference>
<feature type="domain" description="BRO1" evidence="2">
    <location>
        <begin position="1"/>
        <end position="155"/>
    </location>
</feature>
<dbReference type="GO" id="GO:0000281">
    <property type="term" value="P:mitotic cytokinesis"/>
    <property type="evidence" value="ECO:0007669"/>
    <property type="project" value="TreeGrafter"/>
</dbReference>
<dbReference type="Gene3D" id="1.25.40.280">
    <property type="entry name" value="alix/aip1 like domains"/>
    <property type="match status" value="1"/>
</dbReference>
<dbReference type="InterPro" id="IPR004328">
    <property type="entry name" value="BRO1_dom"/>
</dbReference>
<dbReference type="AlphaFoldDB" id="A0AA88HZT0"/>
<dbReference type="InterPro" id="IPR025304">
    <property type="entry name" value="ALIX_V_dom"/>
</dbReference>
<dbReference type="PANTHER" id="PTHR23030:SF39">
    <property type="entry name" value="PROGRAMMED CELL DEATH 6-INTERACTING PROTEIN"/>
    <property type="match status" value="1"/>
</dbReference>
<name>A0AA88HZT0_ARTSF</name>
<evidence type="ECO:0000313" key="4">
    <source>
        <dbReference type="Proteomes" id="UP001187531"/>
    </source>
</evidence>